<dbReference type="EMBL" id="JBHSQO010000057">
    <property type="protein sequence ID" value="MFC6094150.1"/>
    <property type="molecule type" value="Genomic_DNA"/>
</dbReference>
<protein>
    <submittedName>
        <fullName evidence="2">Helix-turn-helix domain-containing protein</fullName>
    </submittedName>
</protein>
<dbReference type="Proteomes" id="UP001596220">
    <property type="component" value="Unassembled WGS sequence"/>
</dbReference>
<reference evidence="3" key="1">
    <citation type="journal article" date="2019" name="Int. J. Syst. Evol. Microbiol.">
        <title>The Global Catalogue of Microorganisms (GCM) 10K type strain sequencing project: providing services to taxonomists for standard genome sequencing and annotation.</title>
        <authorList>
            <consortium name="The Broad Institute Genomics Platform"/>
            <consortium name="The Broad Institute Genome Sequencing Center for Infectious Disease"/>
            <person name="Wu L."/>
            <person name="Ma J."/>
        </authorList>
    </citation>
    <scope>NUCLEOTIDE SEQUENCE [LARGE SCALE GENOMIC DNA]</scope>
    <source>
        <strain evidence="3">CGMCC 4.7246</strain>
    </source>
</reference>
<keyword evidence="3" id="KW-1185">Reference proteome</keyword>
<evidence type="ECO:0000259" key="1">
    <source>
        <dbReference type="Pfam" id="PF09339"/>
    </source>
</evidence>
<evidence type="ECO:0000313" key="2">
    <source>
        <dbReference type="EMBL" id="MFC6094150.1"/>
    </source>
</evidence>
<dbReference type="Gene3D" id="1.10.10.10">
    <property type="entry name" value="Winged helix-like DNA-binding domain superfamily/Winged helix DNA-binding domain"/>
    <property type="match status" value="1"/>
</dbReference>
<gene>
    <name evidence="2" type="ORF">ACFP3R_33195</name>
</gene>
<evidence type="ECO:0000313" key="3">
    <source>
        <dbReference type="Proteomes" id="UP001596220"/>
    </source>
</evidence>
<dbReference type="InterPro" id="IPR036390">
    <property type="entry name" value="WH_DNA-bd_sf"/>
</dbReference>
<dbReference type="RefSeq" id="WP_380642120.1">
    <property type="nucleotide sequence ID" value="NZ_JBHSQO010000057.1"/>
</dbReference>
<feature type="domain" description="HTH iclR-type" evidence="1">
    <location>
        <begin position="14"/>
        <end position="62"/>
    </location>
</feature>
<accession>A0ABW1PEV3</accession>
<proteinExistence type="predicted"/>
<dbReference type="InterPro" id="IPR005471">
    <property type="entry name" value="Tscrpt_reg_IclR_N"/>
</dbReference>
<organism evidence="2 3">
    <name type="scientific">Saccharothrix lopnurensis</name>
    <dbReference type="NCBI Taxonomy" id="1670621"/>
    <lineage>
        <taxon>Bacteria</taxon>
        <taxon>Bacillati</taxon>
        <taxon>Actinomycetota</taxon>
        <taxon>Actinomycetes</taxon>
        <taxon>Pseudonocardiales</taxon>
        <taxon>Pseudonocardiaceae</taxon>
        <taxon>Saccharothrix</taxon>
    </lineage>
</organism>
<dbReference type="InterPro" id="IPR036388">
    <property type="entry name" value="WH-like_DNA-bd_sf"/>
</dbReference>
<comment type="caution">
    <text evidence="2">The sequence shown here is derived from an EMBL/GenBank/DDBJ whole genome shotgun (WGS) entry which is preliminary data.</text>
</comment>
<dbReference type="Pfam" id="PF09339">
    <property type="entry name" value="HTH_IclR"/>
    <property type="match status" value="1"/>
</dbReference>
<dbReference type="SUPFAM" id="SSF46785">
    <property type="entry name" value="Winged helix' DNA-binding domain"/>
    <property type="match status" value="1"/>
</dbReference>
<sequence>MDGNPPISGRSVTSRALDLLGAFDVGHPTLTLSELAARRDMPMATAHRLVGELEAWRALERNADNRYQAARLEFRAQPPRIEVAEPGINVVVSDDHRLPGVVARSVYASDGFSGLRAHEGVVGRVHAVDNEGDDPSGARLDEALTGFVEEVVRPYRALSG</sequence>
<name>A0ABW1PEV3_9PSEU</name>